<dbReference type="InterPro" id="IPR000524">
    <property type="entry name" value="Tscrpt_reg_HTH_GntR"/>
</dbReference>
<dbReference type="PROSITE" id="PS50949">
    <property type="entry name" value="HTH_GNTR"/>
    <property type="match status" value="1"/>
</dbReference>
<keyword evidence="1" id="KW-0805">Transcription regulation</keyword>
<keyword evidence="6" id="KW-1185">Reference proteome</keyword>
<gene>
    <name evidence="5" type="ORF">PQJ73_07025</name>
</gene>
<proteinExistence type="predicted"/>
<feature type="domain" description="HTH gntR-type" evidence="4">
    <location>
        <begin position="3"/>
        <end position="70"/>
    </location>
</feature>
<evidence type="ECO:0000256" key="3">
    <source>
        <dbReference type="ARBA" id="ARBA00023163"/>
    </source>
</evidence>
<keyword evidence="2" id="KW-0238">DNA-binding</keyword>
<organism evidence="5 6">
    <name type="scientific">Rhodoplanes tepidamans</name>
    <name type="common">Rhodoplanes cryptolactis</name>
    <dbReference type="NCBI Taxonomy" id="200616"/>
    <lineage>
        <taxon>Bacteria</taxon>
        <taxon>Pseudomonadati</taxon>
        <taxon>Pseudomonadota</taxon>
        <taxon>Alphaproteobacteria</taxon>
        <taxon>Hyphomicrobiales</taxon>
        <taxon>Nitrobacteraceae</taxon>
        <taxon>Rhodoplanes</taxon>
    </lineage>
</organism>
<dbReference type="Gene3D" id="1.20.120.530">
    <property type="entry name" value="GntR ligand-binding domain-like"/>
    <property type="match status" value="1"/>
</dbReference>
<dbReference type="Pfam" id="PF07729">
    <property type="entry name" value="FCD"/>
    <property type="match status" value="1"/>
</dbReference>
<evidence type="ECO:0000313" key="6">
    <source>
        <dbReference type="Proteomes" id="UP001165652"/>
    </source>
</evidence>
<evidence type="ECO:0000256" key="2">
    <source>
        <dbReference type="ARBA" id="ARBA00023125"/>
    </source>
</evidence>
<dbReference type="Proteomes" id="UP001165652">
    <property type="component" value="Unassembled WGS sequence"/>
</dbReference>
<dbReference type="RefSeq" id="WP_272776273.1">
    <property type="nucleotide sequence ID" value="NZ_JAQQLI010000007.1"/>
</dbReference>
<dbReference type="SUPFAM" id="SSF46785">
    <property type="entry name" value="Winged helix' DNA-binding domain"/>
    <property type="match status" value="1"/>
</dbReference>
<dbReference type="EMBL" id="JAQQLI010000007">
    <property type="protein sequence ID" value="MDC7785429.1"/>
    <property type="molecule type" value="Genomic_DNA"/>
</dbReference>
<keyword evidence="3" id="KW-0804">Transcription</keyword>
<dbReference type="Gene3D" id="1.10.10.10">
    <property type="entry name" value="Winged helix-like DNA-binding domain superfamily/Winged helix DNA-binding domain"/>
    <property type="match status" value="2"/>
</dbReference>
<dbReference type="PRINTS" id="PR00035">
    <property type="entry name" value="HTHGNTR"/>
</dbReference>
<dbReference type="SMART" id="SM00895">
    <property type="entry name" value="FCD"/>
    <property type="match status" value="1"/>
</dbReference>
<dbReference type="SMART" id="SM00345">
    <property type="entry name" value="HTH_GNTR"/>
    <property type="match status" value="2"/>
</dbReference>
<dbReference type="InterPro" id="IPR036390">
    <property type="entry name" value="WH_DNA-bd_sf"/>
</dbReference>
<reference evidence="5" key="2">
    <citation type="submission" date="2023-02" db="EMBL/GenBank/DDBJ databases">
        <authorList>
            <person name="Rayyan A."/>
            <person name="Meyer T."/>
            <person name="Kyndt J.A."/>
        </authorList>
    </citation>
    <scope>NUCLEOTIDE SEQUENCE</scope>
    <source>
        <strain evidence="5">DSM 9987</strain>
    </source>
</reference>
<dbReference type="InterPro" id="IPR011711">
    <property type="entry name" value="GntR_C"/>
</dbReference>
<dbReference type="InterPro" id="IPR036388">
    <property type="entry name" value="WH-like_DNA-bd_sf"/>
</dbReference>
<name>A0ABT5J727_RHOTP</name>
<dbReference type="SUPFAM" id="SSF48008">
    <property type="entry name" value="GntR ligand-binding domain-like"/>
    <property type="match status" value="1"/>
</dbReference>
<dbReference type="InterPro" id="IPR008920">
    <property type="entry name" value="TF_FadR/GntR_C"/>
</dbReference>
<dbReference type="Pfam" id="PF00392">
    <property type="entry name" value="GntR"/>
    <property type="match status" value="1"/>
</dbReference>
<protein>
    <submittedName>
        <fullName evidence="5">GntR family transcriptional regulator</fullName>
    </submittedName>
</protein>
<dbReference type="PANTHER" id="PTHR43537:SF49">
    <property type="entry name" value="TRANSCRIPTIONAL REGULATORY PROTEIN"/>
    <property type="match status" value="1"/>
</dbReference>
<accession>A0ABT5J727</accession>
<comment type="caution">
    <text evidence="5">The sequence shown here is derived from an EMBL/GenBank/DDBJ whole genome shotgun (WGS) entry which is preliminary data.</text>
</comment>
<evidence type="ECO:0000259" key="4">
    <source>
        <dbReference type="PROSITE" id="PS50949"/>
    </source>
</evidence>
<evidence type="ECO:0000313" key="5">
    <source>
        <dbReference type="EMBL" id="MDC7785429.1"/>
    </source>
</evidence>
<reference evidence="5" key="1">
    <citation type="journal article" date="2023" name="Microbiol Resour">
        <title>Genome Sequences of Rhodoplanes serenus and Two Thermotolerant Strains, Rhodoplanes tepidamans and 'Rhodoplanes cryptolactis,' Further Refine the Genus.</title>
        <authorList>
            <person name="Rayyan A.A."/>
            <person name="Kyndt J.A."/>
        </authorList>
    </citation>
    <scope>NUCLEOTIDE SEQUENCE</scope>
    <source>
        <strain evidence="5">DSM 9987</strain>
    </source>
</reference>
<evidence type="ECO:0000256" key="1">
    <source>
        <dbReference type="ARBA" id="ARBA00023015"/>
    </source>
</evidence>
<dbReference type="PANTHER" id="PTHR43537">
    <property type="entry name" value="TRANSCRIPTIONAL REGULATOR, GNTR FAMILY"/>
    <property type="match status" value="1"/>
</dbReference>
<sequence length="296" mass="32355">MPAPLPEILAARIGDLIRNGGAAAGARLVERRLAEQLRVSRSPVRRALRILAQEGVVGGAPGGGFVVLAPDAAASLLPPAEPDDEGPYLQIAADRLDGLLPERVSETALMRRYGLTRARLGAILRRIAAEGWIERLPGHGWAFLPVLTSLQAYADSYRFRLVIEPAAILEPGFVLDRAAIAACRAAQQRLVDGDIRRVSNATLFDLNSRFHETVIACSRNTFFIDSLRRVDRLRRLIEYRRTLDRDRAVVRCREHVALADLLLAGRRAEAAAFMREHLASVGPEKVAEPRSGAAAS</sequence>